<dbReference type="Proteomes" id="UP001275057">
    <property type="component" value="Unassembled WGS sequence"/>
</dbReference>
<reference evidence="17" key="6">
    <citation type="submission" date="2018-06" db="EMBL/GenBank/DDBJ databases">
        <title>Serratia marcescens genome sequencing and assembly.</title>
        <authorList>
            <person name="Martins R.C.R."/>
            <person name="Perdigao-Neto L.V."/>
            <person name="Costa S.F."/>
            <person name="Levin A.S.S."/>
        </authorList>
    </citation>
    <scope>NUCLEOTIDE SEQUENCE</scope>
    <source>
        <strain evidence="17">1283</strain>
    </source>
</reference>
<dbReference type="Proteomes" id="UP000030378">
    <property type="component" value="Unassembled WGS sequence"/>
</dbReference>
<comment type="function">
    <text evidence="11">Flagellar protein that affects chemotactic events.</text>
</comment>
<evidence type="ECO:0000313" key="14">
    <source>
        <dbReference type="EMBL" id="MDX7081165.1"/>
    </source>
</evidence>
<evidence type="ECO:0000256" key="7">
    <source>
        <dbReference type="ARBA" id="ARBA00022795"/>
    </source>
</evidence>
<evidence type="ECO:0000313" key="13">
    <source>
        <dbReference type="EMBL" id="AWL70804.1"/>
    </source>
</evidence>
<dbReference type="Pfam" id="PF02050">
    <property type="entry name" value="FliJ"/>
    <property type="match status" value="1"/>
</dbReference>
<keyword evidence="10 11" id="KW-1006">Bacterial flagellum protein export</keyword>
<dbReference type="GO" id="GO:0003774">
    <property type="term" value="F:cytoskeletal motor activity"/>
    <property type="evidence" value="ECO:0007669"/>
    <property type="project" value="UniProtKB-UniRule"/>
</dbReference>
<dbReference type="EMBL" id="JAXABG010000001">
    <property type="protein sequence ID" value="MDX7081165.1"/>
    <property type="molecule type" value="Genomic_DNA"/>
</dbReference>
<sequence length="148" mass="17432">MKSQSPLITLRDLAQDAVEQAAQQLGQVRQAQQAAEQQLSMLLNYQDEYRQKLNHTLCDGMDSSRWQNYQQFIGTLEQAIDQHRQQLLQWGQKVDHAVKQWQDKQQRLNAFETLHTRALTAEQQQENKRDQKLMDEFAQRSAQRNINP</sequence>
<evidence type="ECO:0000256" key="2">
    <source>
        <dbReference type="ARBA" id="ARBA00010004"/>
    </source>
</evidence>
<dbReference type="InterPro" id="IPR018006">
    <property type="entry name" value="Flag_FliJ_proteobac"/>
</dbReference>
<dbReference type="GO" id="GO:0044781">
    <property type="term" value="P:bacterial-type flagellum organization"/>
    <property type="evidence" value="ECO:0007669"/>
    <property type="project" value="UniProtKB-KW"/>
</dbReference>
<organism evidence="15 19">
    <name type="scientific">Serratia marcescens</name>
    <dbReference type="NCBI Taxonomy" id="615"/>
    <lineage>
        <taxon>Bacteria</taxon>
        <taxon>Pseudomonadati</taxon>
        <taxon>Pseudomonadota</taxon>
        <taxon>Gammaproteobacteria</taxon>
        <taxon>Enterobacterales</taxon>
        <taxon>Yersiniaceae</taxon>
        <taxon>Serratia</taxon>
    </lineage>
</organism>
<dbReference type="AlphaFoldDB" id="A0A084X451"/>
<dbReference type="NCBIfam" id="TIGR02473">
    <property type="entry name" value="flagell_FliJ"/>
    <property type="match status" value="1"/>
</dbReference>
<evidence type="ECO:0000313" key="17">
    <source>
        <dbReference type="EMBL" id="PYA54904.1"/>
    </source>
</evidence>
<evidence type="ECO:0000256" key="8">
    <source>
        <dbReference type="ARBA" id="ARBA00022927"/>
    </source>
</evidence>
<gene>
    <name evidence="15" type="primary">fliJ</name>
    <name evidence="15" type="ORF">AN695_0200270</name>
    <name evidence="13" type="ORF">DKC05_25685</name>
    <name evidence="17" type="ORF">DMW51_27265</name>
    <name evidence="16" type="ORF">MC70_008145</name>
    <name evidence="14" type="ORF">SJ435_02065</name>
</gene>
<keyword evidence="8 11" id="KW-0653">Protein transport</keyword>
<keyword evidence="6 11" id="KW-0145">Chemotaxis</keyword>
<keyword evidence="5 11" id="KW-1003">Cell membrane</keyword>
<keyword evidence="15" id="KW-0966">Cell projection</keyword>
<evidence type="ECO:0000256" key="6">
    <source>
        <dbReference type="ARBA" id="ARBA00022500"/>
    </source>
</evidence>
<reference evidence="18" key="3">
    <citation type="submission" date="2017-12" db="EMBL/GenBank/DDBJ databases">
        <title>FDA dAtabase for Regulatory Grade micrObial Sequences (FDA-ARGOS): Supporting development and validation of Infectious Disease Dx tests.</title>
        <authorList>
            <person name="Campos J."/>
            <person name="Goldberg B."/>
            <person name="Tallon L."/>
            <person name="Sadzewicz L."/>
            <person name="Sengamalay N."/>
            <person name="Ott S."/>
            <person name="Godinez A."/>
            <person name="Nagaraj S."/>
            <person name="Vavikolanu K."/>
            <person name="Vyas G."/>
            <person name="Nadendla S."/>
            <person name="Aluvathingal J."/>
            <person name="Geyer C."/>
            <person name="Nandy P."/>
            <person name="Hobson J."/>
            <person name="Sichtig H."/>
        </authorList>
    </citation>
    <scope>NUCLEOTIDE SEQUENCE [LARGE SCALE GENOMIC DNA]</scope>
    <source>
        <strain evidence="18">FDAARGOS_79</strain>
    </source>
</reference>
<dbReference type="PRINTS" id="PR01004">
    <property type="entry name" value="FLGFLIJ"/>
</dbReference>
<dbReference type="GeneID" id="98188867"/>
<dbReference type="GO" id="GO:0071973">
    <property type="term" value="P:bacterial-type flagellum-dependent cell motility"/>
    <property type="evidence" value="ECO:0007669"/>
    <property type="project" value="InterPro"/>
</dbReference>
<dbReference type="EMBL" id="JTBC02000002">
    <property type="protein sequence ID" value="PNO69970.1"/>
    <property type="molecule type" value="Genomic_DNA"/>
</dbReference>
<keyword evidence="9 11" id="KW-0472">Membrane</keyword>
<evidence type="ECO:0000256" key="12">
    <source>
        <dbReference type="SAM" id="Coils"/>
    </source>
</evidence>
<protein>
    <recommendedName>
        <fullName evidence="3 11">Flagellar FliJ protein</fullName>
    </recommendedName>
</protein>
<reference evidence="17" key="7">
    <citation type="submission" date="2018-06" db="EMBL/GenBank/DDBJ databases">
        <authorList>
            <person name="Martins R.C."/>
            <person name="Perdigao-Neto L.V."/>
            <person name="Costa S.F."/>
            <person name="Levin A.S.S."/>
        </authorList>
    </citation>
    <scope>NUCLEOTIDE SEQUENCE</scope>
    <source>
        <strain evidence="17">1283</strain>
    </source>
</reference>
<evidence type="ECO:0000313" key="20">
    <source>
        <dbReference type="Proteomes" id="UP000245399"/>
    </source>
</evidence>
<reference evidence="16" key="4">
    <citation type="submission" date="2017-12" db="EMBL/GenBank/DDBJ databases">
        <title>FDA dAtabase for Regulatory Grade micrObial Sequences (FDA-ARGOS): Supporting development and validation of Infectious Disease Dx tests.</title>
        <authorList>
            <person name="Campos J."/>
            <person name="Goldberg B."/>
            <person name="Tallon L.J."/>
            <person name="Sadzewicz L."/>
            <person name="Sengamalay N."/>
            <person name="Ott S."/>
            <person name="Godinez A."/>
            <person name="Nagaraj S."/>
            <person name="Vavikolanu K."/>
            <person name="Vyas G."/>
            <person name="Nadendla S."/>
            <person name="Aluvathingal J."/>
            <person name="Geyer C."/>
            <person name="Nandy P."/>
            <person name="Hobson J."/>
            <person name="Sichtig H."/>
        </authorList>
    </citation>
    <scope>NUCLEOTIDE SEQUENCE</scope>
    <source>
        <strain evidence="16">FDAARGOS_79</strain>
    </source>
</reference>
<keyword evidence="7 11" id="KW-1005">Bacterial flagellum biogenesis</keyword>
<keyword evidence="15" id="KW-0282">Flagellum</keyword>
<dbReference type="GO" id="GO:0015031">
    <property type="term" value="P:protein transport"/>
    <property type="evidence" value="ECO:0007669"/>
    <property type="project" value="UniProtKB-UniRule"/>
</dbReference>
<dbReference type="GO" id="GO:0006935">
    <property type="term" value="P:chemotaxis"/>
    <property type="evidence" value="ECO:0007669"/>
    <property type="project" value="UniProtKB-UniRule"/>
</dbReference>
<dbReference type="RefSeq" id="WP_033647768.1">
    <property type="nucleotide sequence ID" value="NZ_ABEXNO020000002.1"/>
</dbReference>
<reference evidence="19" key="1">
    <citation type="submission" date="2016-04" db="EMBL/GenBank/DDBJ databases">
        <authorList>
            <person name="Osei Sekyere J."/>
            <person name="Sivertsen A."/>
            <person name="Pedersen A.T."/>
            <person name="Sundsfjord A."/>
        </authorList>
    </citation>
    <scope>NUCLEOTIDE SEQUENCE [LARGE SCALE GENOMIC DNA]</scope>
    <source>
        <strain evidence="19">945174350</strain>
    </source>
</reference>
<dbReference type="GO" id="GO:0009288">
    <property type="term" value="C:bacterial-type flagellum"/>
    <property type="evidence" value="ECO:0007669"/>
    <property type="project" value="UniProtKB-UniRule"/>
</dbReference>
<comment type="similarity">
    <text evidence="2 11">Belongs to the FliJ family.</text>
</comment>
<keyword evidence="4 11" id="KW-0813">Transport</keyword>
<evidence type="ECO:0000313" key="18">
    <source>
        <dbReference type="Proteomes" id="UP000030378"/>
    </source>
</evidence>
<dbReference type="GO" id="GO:0005886">
    <property type="term" value="C:plasma membrane"/>
    <property type="evidence" value="ECO:0007669"/>
    <property type="project" value="UniProtKB-SubCell"/>
</dbReference>
<feature type="coiled-coil region" evidence="12">
    <location>
        <begin position="18"/>
        <end position="48"/>
    </location>
</feature>
<evidence type="ECO:0000256" key="4">
    <source>
        <dbReference type="ARBA" id="ARBA00022448"/>
    </source>
</evidence>
<dbReference type="GeneID" id="301146538"/>
<evidence type="ECO:0000256" key="9">
    <source>
        <dbReference type="ARBA" id="ARBA00023136"/>
    </source>
</evidence>
<comment type="subcellular location">
    <subcellularLocation>
        <location evidence="1">Cell membrane</location>
        <topology evidence="1">Peripheral membrane protein</topology>
        <orientation evidence="1">Cytoplasmic side</orientation>
    </subcellularLocation>
</comment>
<dbReference type="PANTHER" id="PTHR38786">
    <property type="entry name" value="FLAGELLAR FLIJ PROTEIN"/>
    <property type="match status" value="1"/>
</dbReference>
<evidence type="ECO:0000313" key="19">
    <source>
        <dbReference type="Proteomes" id="UP000050489"/>
    </source>
</evidence>
<evidence type="ECO:0000256" key="10">
    <source>
        <dbReference type="ARBA" id="ARBA00023225"/>
    </source>
</evidence>
<reference evidence="14 22" key="8">
    <citation type="submission" date="2023-11" db="EMBL/GenBank/DDBJ databases">
        <title>Detection of rare carbapenemases in Enterobacterales - comparison of two colorimetric and two CIM-based carbapenemase assays.</title>
        <authorList>
            <person name="Schaffarczyk L."/>
            <person name="Noster J."/>
            <person name="Stelzer Y."/>
            <person name="Sattler J."/>
            <person name="Gatermann S."/>
            <person name="Hamprecht A."/>
        </authorList>
    </citation>
    <scope>NUCLEOTIDE SEQUENCE [LARGE SCALE GENOMIC DNA]</scope>
    <source>
        <strain evidence="14 22">CIM-Carb-136</strain>
    </source>
</reference>
<dbReference type="Proteomes" id="UP000247823">
    <property type="component" value="Unassembled WGS sequence"/>
</dbReference>
<proteinExistence type="inferred from homology"/>
<evidence type="ECO:0000313" key="15">
    <source>
        <dbReference type="EMBL" id="OCO91267.1"/>
    </source>
</evidence>
<dbReference type="Proteomes" id="UP000050489">
    <property type="component" value="Unassembled WGS sequence"/>
</dbReference>
<evidence type="ECO:0000256" key="3">
    <source>
        <dbReference type="ARBA" id="ARBA00020392"/>
    </source>
</evidence>
<accession>A0A084X451</accession>
<dbReference type="EMBL" id="QJQB01000609">
    <property type="protein sequence ID" value="PYA54904.1"/>
    <property type="molecule type" value="Genomic_DNA"/>
</dbReference>
<dbReference type="PANTHER" id="PTHR38786:SF1">
    <property type="entry name" value="FLAGELLAR FLIJ PROTEIN"/>
    <property type="match status" value="1"/>
</dbReference>
<dbReference type="InterPro" id="IPR053716">
    <property type="entry name" value="Flag_assembly_chemotaxis_eff"/>
</dbReference>
<evidence type="ECO:0000313" key="22">
    <source>
        <dbReference type="Proteomes" id="UP001275057"/>
    </source>
</evidence>
<dbReference type="PIRSF" id="PIRSF019404">
    <property type="entry name" value="FliJ"/>
    <property type="match status" value="1"/>
</dbReference>
<name>A0A084X451_SERMA</name>
<reference evidence="15" key="2">
    <citation type="journal article" date="2017" name="PLoS ONE">
        <title>Genomic and phenotypic characterisation of fluoroquinolone resistance mechanisms in Enterobacteriaceae in Durban, South Africa.</title>
        <authorList>
            <person name="Osei Sekyere J."/>
            <person name="Amoako D.G."/>
        </authorList>
    </citation>
    <scope>NUCLEOTIDE SEQUENCE</scope>
    <source>
        <strain evidence="15">945174350</strain>
    </source>
</reference>
<keyword evidence="21" id="KW-1185">Reference proteome</keyword>
<dbReference type="InterPro" id="IPR052570">
    <property type="entry name" value="FliJ"/>
</dbReference>
<evidence type="ECO:0000256" key="5">
    <source>
        <dbReference type="ARBA" id="ARBA00022475"/>
    </source>
</evidence>
<dbReference type="EMBL" id="LJEX02000001">
    <property type="protein sequence ID" value="OCO91267.1"/>
    <property type="molecule type" value="Genomic_DNA"/>
</dbReference>
<evidence type="ECO:0000256" key="1">
    <source>
        <dbReference type="ARBA" id="ARBA00004413"/>
    </source>
</evidence>
<dbReference type="Proteomes" id="UP000245399">
    <property type="component" value="Chromosome"/>
</dbReference>
<evidence type="ECO:0000256" key="11">
    <source>
        <dbReference type="PIRNR" id="PIRNR019404"/>
    </source>
</evidence>
<keyword evidence="15" id="KW-0969">Cilium</keyword>
<evidence type="ECO:0000313" key="21">
    <source>
        <dbReference type="Proteomes" id="UP000247823"/>
    </source>
</evidence>
<dbReference type="Gene3D" id="1.10.287.1700">
    <property type="match status" value="1"/>
</dbReference>
<reference evidence="13 20" key="5">
    <citation type="submission" date="2018-05" db="EMBL/GenBank/DDBJ databases">
        <title>Klebsiella quasipneumonaiae provides a window into carbapenemase gene transfer, plasmid rearrangements and nosocomial acquisition from the hospital environment.</title>
        <authorList>
            <person name="Mathers A.J."/>
            <person name="Vegesana K."/>
            <person name="Stoesser N."/>
            <person name="Crook D."/>
            <person name="Vaughan A."/>
            <person name="Barry K."/>
            <person name="Parikh H."/>
            <person name="Sebra R."/>
            <person name="Kotay S."/>
            <person name="Walker A.S."/>
            <person name="Sheppard A.E."/>
        </authorList>
    </citation>
    <scope>NUCLEOTIDE SEQUENCE [LARGE SCALE GENOMIC DNA]</scope>
    <source>
        <strain evidence="13 20">CAV1761</strain>
    </source>
</reference>
<keyword evidence="12" id="KW-0175">Coiled coil</keyword>
<evidence type="ECO:0000313" key="16">
    <source>
        <dbReference type="EMBL" id="PNO69970.1"/>
    </source>
</evidence>
<dbReference type="InterPro" id="IPR012823">
    <property type="entry name" value="Flagell_FliJ"/>
</dbReference>
<dbReference type="EMBL" id="CP029449">
    <property type="protein sequence ID" value="AWL70804.1"/>
    <property type="molecule type" value="Genomic_DNA"/>
</dbReference>